<name>A0A426XSR5_ENSVE</name>
<sequence length="80" mass="8578">MRNDLDGVVGADVILVDGLEPADIVVSVRHEVDVELPGDDAPRRVVGDVGGVRKTPPRGQNKEQVMKEKKRGGGGDRHGR</sequence>
<dbReference type="Proteomes" id="UP000287651">
    <property type="component" value="Unassembled WGS sequence"/>
</dbReference>
<feature type="compositionally biased region" description="Basic and acidic residues" evidence="1">
    <location>
        <begin position="60"/>
        <end position="80"/>
    </location>
</feature>
<dbReference type="AlphaFoldDB" id="A0A426XSR5"/>
<evidence type="ECO:0000313" key="2">
    <source>
        <dbReference type="EMBL" id="RRT42491.1"/>
    </source>
</evidence>
<organism evidence="2 3">
    <name type="scientific">Ensete ventricosum</name>
    <name type="common">Abyssinian banana</name>
    <name type="synonym">Musa ensete</name>
    <dbReference type="NCBI Taxonomy" id="4639"/>
    <lineage>
        <taxon>Eukaryota</taxon>
        <taxon>Viridiplantae</taxon>
        <taxon>Streptophyta</taxon>
        <taxon>Embryophyta</taxon>
        <taxon>Tracheophyta</taxon>
        <taxon>Spermatophyta</taxon>
        <taxon>Magnoliopsida</taxon>
        <taxon>Liliopsida</taxon>
        <taxon>Zingiberales</taxon>
        <taxon>Musaceae</taxon>
        <taxon>Ensete</taxon>
    </lineage>
</organism>
<comment type="caution">
    <text evidence="2">The sequence shown here is derived from an EMBL/GenBank/DDBJ whole genome shotgun (WGS) entry which is preliminary data.</text>
</comment>
<proteinExistence type="predicted"/>
<evidence type="ECO:0000256" key="1">
    <source>
        <dbReference type="SAM" id="MobiDB-lite"/>
    </source>
</evidence>
<evidence type="ECO:0000313" key="3">
    <source>
        <dbReference type="Proteomes" id="UP000287651"/>
    </source>
</evidence>
<accession>A0A426XSR5</accession>
<feature type="region of interest" description="Disordered" evidence="1">
    <location>
        <begin position="39"/>
        <end position="80"/>
    </location>
</feature>
<gene>
    <name evidence="2" type="ORF">B296_00057086</name>
</gene>
<reference evidence="2 3" key="1">
    <citation type="journal article" date="2014" name="Agronomy (Basel)">
        <title>A Draft Genome Sequence for Ensete ventricosum, the Drought-Tolerant Tree Against Hunger.</title>
        <authorList>
            <person name="Harrison J."/>
            <person name="Moore K.A."/>
            <person name="Paszkiewicz K."/>
            <person name="Jones T."/>
            <person name="Grant M."/>
            <person name="Ambacheew D."/>
            <person name="Muzemil S."/>
            <person name="Studholme D.J."/>
        </authorList>
    </citation>
    <scope>NUCLEOTIDE SEQUENCE [LARGE SCALE GENOMIC DNA]</scope>
</reference>
<protein>
    <submittedName>
        <fullName evidence="2">Uncharacterized protein</fullName>
    </submittedName>
</protein>
<dbReference type="EMBL" id="AMZH03017805">
    <property type="protein sequence ID" value="RRT42491.1"/>
    <property type="molecule type" value="Genomic_DNA"/>
</dbReference>